<name>A0ABX7VTE5_9BACI</name>
<dbReference type="GO" id="GO:0016787">
    <property type="term" value="F:hydrolase activity"/>
    <property type="evidence" value="ECO:0007669"/>
    <property type="project" value="UniProtKB-KW"/>
</dbReference>
<evidence type="ECO:0000313" key="1">
    <source>
        <dbReference type="EMBL" id="QTN00155.1"/>
    </source>
</evidence>
<sequence length="102" mass="11883">MEKKRYFVNIGTLEISQVQSGNNNDFTILATDEEVFQLREIFNEMYNSDITAFFRTHLPIPYHKDSANDRYDTGIVAAFQMLHELGDEETKSHINSMHILPE</sequence>
<evidence type="ECO:0000313" key="2">
    <source>
        <dbReference type="Proteomes" id="UP000665043"/>
    </source>
</evidence>
<keyword evidence="1" id="KW-0378">Hydrolase</keyword>
<keyword evidence="2" id="KW-1185">Reference proteome</keyword>
<accession>A0ABX7VTE5</accession>
<protein>
    <submittedName>
        <fullName evidence="1">Hydrolase</fullName>
    </submittedName>
</protein>
<reference evidence="1 2" key="1">
    <citation type="submission" date="2019-12" db="EMBL/GenBank/DDBJ databases">
        <title>The whole genome sequencing of a strain isolated from a Mars analog, Dalangtan Playa.</title>
        <authorList>
            <person name="Huang T."/>
        </authorList>
    </citation>
    <scope>NUCLEOTIDE SEQUENCE [LARGE SCALE GENOMIC DNA]</scope>
    <source>
        <strain evidence="1 2">DP4-553-S</strain>
    </source>
</reference>
<dbReference type="RefSeq" id="WP_209365300.1">
    <property type="nucleotide sequence ID" value="NZ_CP046956.1"/>
</dbReference>
<dbReference type="EMBL" id="CP046956">
    <property type="protein sequence ID" value="QTN00155.1"/>
    <property type="molecule type" value="Genomic_DNA"/>
</dbReference>
<organism evidence="1 2">
    <name type="scientific">Sediminibacillus dalangtanensis</name>
    <dbReference type="NCBI Taxonomy" id="2729421"/>
    <lineage>
        <taxon>Bacteria</taxon>
        <taxon>Bacillati</taxon>
        <taxon>Bacillota</taxon>
        <taxon>Bacilli</taxon>
        <taxon>Bacillales</taxon>
        <taxon>Bacillaceae</taxon>
        <taxon>Sediminibacillus</taxon>
    </lineage>
</organism>
<proteinExistence type="predicted"/>
<gene>
    <name evidence="1" type="ORF">ERJ70_13120</name>
</gene>
<dbReference type="Proteomes" id="UP000665043">
    <property type="component" value="Chromosome"/>
</dbReference>